<protein>
    <submittedName>
        <fullName evidence="3">AAA ATPase, central region</fullName>
    </submittedName>
</protein>
<dbReference type="Pfam" id="PF00004">
    <property type="entry name" value="AAA"/>
    <property type="match status" value="1"/>
</dbReference>
<feature type="domain" description="AAA+ ATPase" evidence="2">
    <location>
        <begin position="282"/>
        <end position="430"/>
    </location>
</feature>
<dbReference type="InterPro" id="IPR027417">
    <property type="entry name" value="P-loop_NTPase"/>
</dbReference>
<dbReference type="GO" id="GO:0004176">
    <property type="term" value="F:ATP-dependent peptidase activity"/>
    <property type="evidence" value="ECO:0007669"/>
    <property type="project" value="InterPro"/>
</dbReference>
<dbReference type="SUPFAM" id="SSF52540">
    <property type="entry name" value="P-loop containing nucleoside triphosphate hydrolases"/>
    <property type="match status" value="1"/>
</dbReference>
<dbReference type="GO" id="GO:0016887">
    <property type="term" value="F:ATP hydrolysis activity"/>
    <property type="evidence" value="ECO:0007669"/>
    <property type="project" value="InterPro"/>
</dbReference>
<dbReference type="eggNOG" id="COG0466">
    <property type="taxonomic scope" value="Bacteria"/>
</dbReference>
<dbReference type="Gene3D" id="3.40.50.300">
    <property type="entry name" value="P-loop containing nucleotide triphosphate hydrolases"/>
    <property type="match status" value="1"/>
</dbReference>
<dbReference type="AlphaFoldDB" id="Q1QLW8"/>
<dbReference type="InterPro" id="IPR027065">
    <property type="entry name" value="Lon_Prtase"/>
</dbReference>
<dbReference type="HOGENOM" id="CLU_026372_0_0_5"/>
<dbReference type="PANTHER" id="PTHR43718:SF2">
    <property type="entry name" value="LON PROTEASE HOMOLOG, MITOCHONDRIAL"/>
    <property type="match status" value="1"/>
</dbReference>
<evidence type="ECO:0000256" key="1">
    <source>
        <dbReference type="SAM" id="MobiDB-lite"/>
    </source>
</evidence>
<evidence type="ECO:0000313" key="4">
    <source>
        <dbReference type="Proteomes" id="UP000001953"/>
    </source>
</evidence>
<dbReference type="EMBL" id="CP000319">
    <property type="protein sequence ID" value="ABE62779.1"/>
    <property type="molecule type" value="Genomic_DNA"/>
</dbReference>
<reference evidence="3 4" key="1">
    <citation type="submission" date="2006-03" db="EMBL/GenBank/DDBJ databases">
        <title>Complete sequence of chromosome of Nitrobacter hamburgensis X14.</title>
        <authorList>
            <consortium name="US DOE Joint Genome Institute"/>
            <person name="Copeland A."/>
            <person name="Lucas S."/>
            <person name="Lapidus A."/>
            <person name="Barry K."/>
            <person name="Detter J.C."/>
            <person name="Glavina del Rio T."/>
            <person name="Hammon N."/>
            <person name="Israni S."/>
            <person name="Dalin E."/>
            <person name="Tice H."/>
            <person name="Pitluck S."/>
            <person name="Chain P."/>
            <person name="Malfatti S."/>
            <person name="Shin M."/>
            <person name="Vergez L."/>
            <person name="Schmutz J."/>
            <person name="Larimer F."/>
            <person name="Land M."/>
            <person name="Hauser L."/>
            <person name="Kyrpides N."/>
            <person name="Ivanova N."/>
            <person name="Ward B."/>
            <person name="Arp D."/>
            <person name="Klotz M."/>
            <person name="Stein L."/>
            <person name="O'Mullan G."/>
            <person name="Starkenburg S."/>
            <person name="Sayavedra L."/>
            <person name="Poret-Peterson A.T."/>
            <person name="Gentry M.E."/>
            <person name="Bruce D."/>
            <person name="Richardson P."/>
        </authorList>
    </citation>
    <scope>NUCLEOTIDE SEQUENCE [LARGE SCALE GENOMIC DNA]</scope>
    <source>
        <strain evidence="4">DSM 10229 / NCIMB 13809 / X14</strain>
    </source>
</reference>
<name>Q1QLW8_NITHX</name>
<dbReference type="STRING" id="323097.Nham_1979"/>
<keyword evidence="4" id="KW-1185">Reference proteome</keyword>
<feature type="region of interest" description="Disordered" evidence="1">
    <location>
        <begin position="186"/>
        <end position="214"/>
    </location>
</feature>
<dbReference type="SMART" id="SM00382">
    <property type="entry name" value="AAA"/>
    <property type="match status" value="1"/>
</dbReference>
<proteinExistence type="predicted"/>
<feature type="compositionally biased region" description="Basic and acidic residues" evidence="1">
    <location>
        <begin position="198"/>
        <end position="210"/>
    </location>
</feature>
<dbReference type="InterPro" id="IPR003593">
    <property type="entry name" value="AAA+_ATPase"/>
</dbReference>
<organism evidence="3 4">
    <name type="scientific">Nitrobacter hamburgensis (strain DSM 10229 / NCIMB 13809 / X14)</name>
    <dbReference type="NCBI Taxonomy" id="323097"/>
    <lineage>
        <taxon>Bacteria</taxon>
        <taxon>Pseudomonadati</taxon>
        <taxon>Pseudomonadota</taxon>
        <taxon>Alphaproteobacteria</taxon>
        <taxon>Hyphomicrobiales</taxon>
        <taxon>Nitrobacteraceae</taxon>
        <taxon>Nitrobacter</taxon>
    </lineage>
</organism>
<evidence type="ECO:0000313" key="3">
    <source>
        <dbReference type="EMBL" id="ABE62779.1"/>
    </source>
</evidence>
<dbReference type="Proteomes" id="UP000001953">
    <property type="component" value="Chromosome"/>
</dbReference>
<dbReference type="KEGG" id="nha:Nham_1979"/>
<dbReference type="GO" id="GO:0005524">
    <property type="term" value="F:ATP binding"/>
    <property type="evidence" value="ECO:0007669"/>
    <property type="project" value="InterPro"/>
</dbReference>
<gene>
    <name evidence="3" type="ordered locus">Nham_1979</name>
</gene>
<dbReference type="PANTHER" id="PTHR43718">
    <property type="entry name" value="LON PROTEASE"/>
    <property type="match status" value="1"/>
</dbReference>
<dbReference type="InterPro" id="IPR003959">
    <property type="entry name" value="ATPase_AAA_core"/>
</dbReference>
<accession>Q1QLW8</accession>
<dbReference type="GO" id="GO:0004252">
    <property type="term" value="F:serine-type endopeptidase activity"/>
    <property type="evidence" value="ECO:0007669"/>
    <property type="project" value="InterPro"/>
</dbReference>
<evidence type="ECO:0000259" key="2">
    <source>
        <dbReference type="SMART" id="SM00382"/>
    </source>
</evidence>
<dbReference type="GO" id="GO:0006515">
    <property type="term" value="P:protein quality control for misfolded or incompletely synthesized proteins"/>
    <property type="evidence" value="ECO:0007669"/>
    <property type="project" value="TreeGrafter"/>
</dbReference>
<sequence length="497" mass="54542">MGPPGDGCKTRKHWWRRSFGEGSMSAADDMKDLDRRTASSTPLPVELLWQWGWPPAAHLFWSHIAGIPGIPRDDLAADFWSGEKDRCKQANRTFADLLFAAGRGEEALAALMLAADPAAPQTFEIVLPQLAHAIEHLWDWPTARTTRADTLGRLMVWWRAARGDFTDRDRSIFLIVRIEMLERDDPSDGLPAATSEQTSRDENEESRSDAPHTPGLVVMAKDKATKLNNFHSEFKDLVDARLPLVVARDLAAVHATLTVEYPHGTTAVDLMLRPLREGEPVRLTPILLVGPAGSGKSRLARRIAELLVLPVYRYDGSSASDNMFGGSPKGWGNTVPSAPARAVNQTRIANPIVLVDEIEKAGTSLRNGRLWEALLPFLERETAGRYRDVSLDCELDLSWISHIATANSVEGLPAPLVDRYRIVKVAAPALKHLPLLAAGVLKEIAIEAGETGFVSPLAPDELAVIARAWERSGLSLRKLQKIVAATLEARNATAVKH</sequence>